<dbReference type="AlphaFoldDB" id="A0A1X7TRG2"/>
<proteinExistence type="predicted"/>
<feature type="region of interest" description="Disordered" evidence="1">
    <location>
        <begin position="1"/>
        <end position="22"/>
    </location>
</feature>
<protein>
    <submittedName>
        <fullName evidence="2">Uncharacterized protein</fullName>
    </submittedName>
</protein>
<evidence type="ECO:0000256" key="1">
    <source>
        <dbReference type="SAM" id="MobiDB-lite"/>
    </source>
</evidence>
<reference evidence="2" key="1">
    <citation type="submission" date="2017-05" db="UniProtKB">
        <authorList>
            <consortium name="EnsemblMetazoa"/>
        </authorList>
    </citation>
    <scope>IDENTIFICATION</scope>
</reference>
<sequence length="43" mass="4884">DFSNFSEPSHEGGLKPPQPPPLDTPLRSCTCCDYYMLLCIWHS</sequence>
<evidence type="ECO:0000313" key="2">
    <source>
        <dbReference type="EnsemblMetazoa" id="Aqu2.1.17737_001"/>
    </source>
</evidence>
<name>A0A1X7TRG2_AMPQE</name>
<accession>A0A1X7TRG2</accession>
<dbReference type="EnsemblMetazoa" id="Aqu2.1.17737_001">
    <property type="protein sequence ID" value="Aqu2.1.17737_001"/>
    <property type="gene ID" value="Aqu2.1.17737"/>
</dbReference>
<dbReference type="InParanoid" id="A0A1X7TRG2"/>
<organism evidence="2">
    <name type="scientific">Amphimedon queenslandica</name>
    <name type="common">Sponge</name>
    <dbReference type="NCBI Taxonomy" id="400682"/>
    <lineage>
        <taxon>Eukaryota</taxon>
        <taxon>Metazoa</taxon>
        <taxon>Porifera</taxon>
        <taxon>Demospongiae</taxon>
        <taxon>Heteroscleromorpha</taxon>
        <taxon>Haplosclerida</taxon>
        <taxon>Niphatidae</taxon>
        <taxon>Amphimedon</taxon>
    </lineage>
</organism>